<gene>
    <name evidence="14" type="ORF">TBIB3V08_LOCUS1704</name>
</gene>
<keyword evidence="8" id="KW-0460">Magnesium</keyword>
<dbReference type="PROSITE" id="PS00710">
    <property type="entry name" value="PGM_PMM"/>
    <property type="match status" value="1"/>
</dbReference>
<accession>A0A7R9ESA0</accession>
<dbReference type="GO" id="GO:0008973">
    <property type="term" value="F:phosphopentomutase activity"/>
    <property type="evidence" value="ECO:0007669"/>
    <property type="project" value="TreeGrafter"/>
</dbReference>
<dbReference type="Pfam" id="PF02878">
    <property type="entry name" value="PGM_PMM_I"/>
    <property type="match status" value="1"/>
</dbReference>
<dbReference type="InterPro" id="IPR005845">
    <property type="entry name" value="A-D-PHexomutase_a/b/a-II"/>
</dbReference>
<proteinExistence type="inferred from homology"/>
<dbReference type="InterPro" id="IPR036900">
    <property type="entry name" value="A-D-PHexomutase_C_sf"/>
</dbReference>
<dbReference type="CDD" id="cd05799">
    <property type="entry name" value="PGM2"/>
    <property type="match status" value="1"/>
</dbReference>
<evidence type="ECO:0000313" key="14">
    <source>
        <dbReference type="EMBL" id="CAD7439127.1"/>
    </source>
</evidence>
<evidence type="ECO:0000256" key="3">
    <source>
        <dbReference type="ARBA" id="ARBA00010231"/>
    </source>
</evidence>
<dbReference type="Pfam" id="PF02880">
    <property type="entry name" value="PGM_PMM_III"/>
    <property type="match status" value="1"/>
</dbReference>
<keyword evidence="4" id="KW-0963">Cytoplasm</keyword>
<dbReference type="EMBL" id="OD564605">
    <property type="protein sequence ID" value="CAD7439127.1"/>
    <property type="molecule type" value="Genomic_DNA"/>
</dbReference>
<dbReference type="InterPro" id="IPR005846">
    <property type="entry name" value="A-D-PHexomutase_a/b/a-III"/>
</dbReference>
<keyword evidence="5" id="KW-0313">Glucose metabolism</keyword>
<dbReference type="PANTHER" id="PTHR45745:SF1">
    <property type="entry name" value="PHOSPHOGLUCOMUTASE 2B-RELATED"/>
    <property type="match status" value="1"/>
</dbReference>
<evidence type="ECO:0000256" key="7">
    <source>
        <dbReference type="ARBA" id="ARBA00022723"/>
    </source>
</evidence>
<evidence type="ECO:0000256" key="10">
    <source>
        <dbReference type="ARBA" id="ARBA00023277"/>
    </source>
</evidence>
<organism evidence="14">
    <name type="scientific">Timema bartmani</name>
    <dbReference type="NCBI Taxonomy" id="61472"/>
    <lineage>
        <taxon>Eukaryota</taxon>
        <taxon>Metazoa</taxon>
        <taxon>Ecdysozoa</taxon>
        <taxon>Arthropoda</taxon>
        <taxon>Hexapoda</taxon>
        <taxon>Insecta</taxon>
        <taxon>Pterygota</taxon>
        <taxon>Neoptera</taxon>
        <taxon>Polyneoptera</taxon>
        <taxon>Phasmatodea</taxon>
        <taxon>Timematodea</taxon>
        <taxon>Timematoidea</taxon>
        <taxon>Timematidae</taxon>
        <taxon>Timema</taxon>
    </lineage>
</organism>
<evidence type="ECO:0000259" key="12">
    <source>
        <dbReference type="Pfam" id="PF02879"/>
    </source>
</evidence>
<comment type="similarity">
    <text evidence="3">Belongs to the phosphohexose mutase family.</text>
</comment>
<evidence type="ECO:0000256" key="4">
    <source>
        <dbReference type="ARBA" id="ARBA00022490"/>
    </source>
</evidence>
<dbReference type="Pfam" id="PF02879">
    <property type="entry name" value="PGM_PMM_II"/>
    <property type="match status" value="1"/>
</dbReference>
<feature type="domain" description="Alpha-D-phosphohexomutase alpha/beta/alpha" evidence="13">
    <location>
        <begin position="392"/>
        <end position="492"/>
    </location>
</feature>
<evidence type="ECO:0000259" key="13">
    <source>
        <dbReference type="Pfam" id="PF02880"/>
    </source>
</evidence>
<dbReference type="PANTHER" id="PTHR45745">
    <property type="entry name" value="PHOSPHOMANNOMUTASE 45A"/>
    <property type="match status" value="1"/>
</dbReference>
<dbReference type="GO" id="GO:0000287">
    <property type="term" value="F:magnesium ion binding"/>
    <property type="evidence" value="ECO:0007669"/>
    <property type="project" value="InterPro"/>
</dbReference>
<evidence type="ECO:0000256" key="1">
    <source>
        <dbReference type="ARBA" id="ARBA00001946"/>
    </source>
</evidence>
<dbReference type="SUPFAM" id="SSF53738">
    <property type="entry name" value="Phosphoglucomutase, first 3 domains"/>
    <property type="match status" value="3"/>
</dbReference>
<dbReference type="InterPro" id="IPR005844">
    <property type="entry name" value="A-D-PHexomutase_a/b/a-I"/>
</dbReference>
<dbReference type="GO" id="GO:0005737">
    <property type="term" value="C:cytoplasm"/>
    <property type="evidence" value="ECO:0007669"/>
    <property type="project" value="UniProtKB-SubCell"/>
</dbReference>
<feature type="domain" description="Alpha-D-phosphohexomutase alpha/beta/alpha" evidence="12">
    <location>
        <begin position="248"/>
        <end position="354"/>
    </location>
</feature>
<keyword evidence="7" id="KW-0479">Metal-binding</keyword>
<evidence type="ECO:0000256" key="6">
    <source>
        <dbReference type="ARBA" id="ARBA00022553"/>
    </source>
</evidence>
<name>A0A7R9ESA0_9NEOP</name>
<dbReference type="GO" id="GO:0006166">
    <property type="term" value="P:purine ribonucleoside salvage"/>
    <property type="evidence" value="ECO:0007669"/>
    <property type="project" value="TreeGrafter"/>
</dbReference>
<evidence type="ECO:0000256" key="9">
    <source>
        <dbReference type="ARBA" id="ARBA00023235"/>
    </source>
</evidence>
<feature type="domain" description="Alpha-D-phosphohexomutase alpha/beta/alpha" evidence="11">
    <location>
        <begin position="82"/>
        <end position="218"/>
    </location>
</feature>
<evidence type="ECO:0000256" key="8">
    <source>
        <dbReference type="ARBA" id="ARBA00022842"/>
    </source>
</evidence>
<dbReference type="PRINTS" id="PR00509">
    <property type="entry name" value="PGMPMM"/>
</dbReference>
<dbReference type="AlphaFoldDB" id="A0A7R9ESA0"/>
<keyword evidence="9" id="KW-0413">Isomerase</keyword>
<dbReference type="SUPFAM" id="SSF55957">
    <property type="entry name" value="Phosphoglucomutase, C-terminal domain"/>
    <property type="match status" value="1"/>
</dbReference>
<keyword evidence="6" id="KW-0597">Phosphoprotein</keyword>
<comment type="cofactor">
    <cofactor evidence="1">
        <name>Mg(2+)</name>
        <dbReference type="ChEBI" id="CHEBI:18420"/>
    </cofactor>
</comment>
<sequence length="635" mass="71477">MIHSHFALNEDLDQRISQWLEWDKVTMVQGVTLTIHWTTDDRQIKVRILSGLLRNEKTRQEIQSLVDNMNISELDAMFESRLTFGTAGIRGAMGPGPSNMNDLVIIQTTQGLVTYLQEACTESVLRGVAIGYDGRYNSKRFAELTTAIILNRGIPVYLFSRVCPTPFIPYTVTHFNLSAGIMITASHNPKEDNGYKVYWQNGSQIIPPHDKNIQKSIVEQLTPWETSWDTSILSTSNLLKDPYSEVWDAYFDHLRGTVVYPMVNVRSPLKFTYTAMHGVGYPYMKEAFAVVHLQPFLAVSEQRDPDPEFPTVKFPNPEEGKSALDLAIKTADTGGSTVILANDPDADRLAVAEKNVENKSWKVFTGNELGALLGWWSFHCFKNKTKADLDNVYMLASTVSSKILKSMAAIEGFNFIETLTGFKWMGNETVNLLSQGKTVLFAFEEAIGFMYGTAVLDKDGISAGAKLAELACYLQDIGITLSDKLADIYKTYGHHISKNSYYFCYNQEVIKQLFDRLRTFAGTANTYPTSILNGKYRITSVRDLTTGYDSNQHDRKAILPTSKSSQMITFTFNNGLVVTLRTSGTEPKIKYYTELCAAPEEQNVDYLREVLKEMVDAIVEEFLQPEKNNLTARKV</sequence>
<keyword evidence="10" id="KW-0119">Carbohydrate metabolism</keyword>
<comment type="subcellular location">
    <subcellularLocation>
        <location evidence="2">Cytoplasm</location>
    </subcellularLocation>
</comment>
<dbReference type="GO" id="GO:0006006">
    <property type="term" value="P:glucose metabolic process"/>
    <property type="evidence" value="ECO:0007669"/>
    <property type="project" value="UniProtKB-KW"/>
</dbReference>
<dbReference type="FunFam" id="3.40.120.10:FF:000017">
    <property type="entry name" value="glucose 1,6-bisphosphate synthase"/>
    <property type="match status" value="1"/>
</dbReference>
<evidence type="ECO:0008006" key="15">
    <source>
        <dbReference type="Google" id="ProtNLM"/>
    </source>
</evidence>
<dbReference type="InterPro" id="IPR016066">
    <property type="entry name" value="A-D-PHexomutase_CS"/>
</dbReference>
<evidence type="ECO:0000256" key="2">
    <source>
        <dbReference type="ARBA" id="ARBA00004496"/>
    </source>
</evidence>
<dbReference type="InterPro" id="IPR005841">
    <property type="entry name" value="Alpha-D-phosphohexomutase_SF"/>
</dbReference>
<dbReference type="GO" id="GO:0005634">
    <property type="term" value="C:nucleus"/>
    <property type="evidence" value="ECO:0007669"/>
    <property type="project" value="TreeGrafter"/>
</dbReference>
<dbReference type="Gene3D" id="3.40.120.10">
    <property type="entry name" value="Alpha-D-Glucose-1,6-Bisphosphate, subunit A, domain 3"/>
    <property type="match status" value="3"/>
</dbReference>
<protein>
    <recommendedName>
        <fullName evidence="15">Phosphoglucomutase</fullName>
    </recommendedName>
</protein>
<evidence type="ECO:0000259" key="11">
    <source>
        <dbReference type="Pfam" id="PF02878"/>
    </source>
</evidence>
<reference evidence="14" key="1">
    <citation type="submission" date="2020-11" db="EMBL/GenBank/DDBJ databases">
        <authorList>
            <person name="Tran Van P."/>
        </authorList>
    </citation>
    <scope>NUCLEOTIDE SEQUENCE</scope>
</reference>
<evidence type="ECO:0000256" key="5">
    <source>
        <dbReference type="ARBA" id="ARBA00022526"/>
    </source>
</evidence>
<dbReference type="InterPro" id="IPR016055">
    <property type="entry name" value="A-D-PHexomutase_a/b/a-I/II/III"/>
</dbReference>
<dbReference type="FunFam" id="3.40.120.10:FF:000035">
    <property type="entry name" value="Pgm3p"/>
    <property type="match status" value="1"/>
</dbReference>